<keyword evidence="1" id="KW-0378">Hydrolase</keyword>
<reference evidence="3" key="1">
    <citation type="journal article" date="2020" name="Nature">
        <title>Giant virus diversity and host interactions through global metagenomics.</title>
        <authorList>
            <person name="Schulz F."/>
            <person name="Roux S."/>
            <person name="Paez-Espino D."/>
            <person name="Jungbluth S."/>
            <person name="Walsh D.A."/>
            <person name="Denef V.J."/>
            <person name="McMahon K.D."/>
            <person name="Konstantinidis K.T."/>
            <person name="Eloe-Fadrosh E.A."/>
            <person name="Kyrpides N.C."/>
            <person name="Woyke T."/>
        </authorList>
    </citation>
    <scope>NUCLEOTIDE SEQUENCE</scope>
    <source>
        <strain evidence="3">GVMAG-M-3300020166-18</strain>
    </source>
</reference>
<evidence type="ECO:0000313" key="3">
    <source>
        <dbReference type="EMBL" id="QHS96531.1"/>
    </source>
</evidence>
<sequence>MYSNNFCNNCGYKGHLFHQCKLPITSNGIVAYNKISNSEIKYLMIRRKDSLGYVDFMRGKYHINNKPYIMNIINEMTMAEKHKLLTQDFNTLWTTLWGDYVTNQYKNEKHVAYDKFRILTSGIIIDNTLIDLEKLINGSDTEWLEPEWGFPKGRRNFMETDIKCAIREFEEETGYLKNNIEIIHNLAPYEESFIGSNYKSYKHVYYIGNIVNSNIRNDFQASEVSKIEWKTCGDAIKSIRRYNCERIDILLKINKIITSHDVNFL</sequence>
<dbReference type="InterPro" id="IPR020084">
    <property type="entry name" value="NUDIX_hydrolase_CS"/>
</dbReference>
<accession>A0A6C0BXJ2</accession>
<proteinExistence type="predicted"/>
<feature type="domain" description="Nudix hydrolase" evidence="2">
    <location>
        <begin position="22"/>
        <end position="255"/>
    </location>
</feature>
<organism evidence="3">
    <name type="scientific">viral metagenome</name>
    <dbReference type="NCBI Taxonomy" id="1070528"/>
    <lineage>
        <taxon>unclassified sequences</taxon>
        <taxon>metagenomes</taxon>
        <taxon>organismal metagenomes</taxon>
    </lineage>
</organism>
<dbReference type="PANTHER" id="PTHR23114">
    <property type="entry name" value="M7GPPPN-MRNA HYDROLASE"/>
    <property type="match status" value="1"/>
</dbReference>
<dbReference type="PANTHER" id="PTHR23114:SF17">
    <property type="entry name" value="M7GPPPN-MRNA HYDROLASE"/>
    <property type="match status" value="1"/>
</dbReference>
<dbReference type="GO" id="GO:0005737">
    <property type="term" value="C:cytoplasm"/>
    <property type="evidence" value="ECO:0007669"/>
    <property type="project" value="TreeGrafter"/>
</dbReference>
<name>A0A6C0BXJ2_9ZZZZ</name>
<dbReference type="EMBL" id="MN739271">
    <property type="protein sequence ID" value="QHS96531.1"/>
    <property type="molecule type" value="Genomic_DNA"/>
</dbReference>
<evidence type="ECO:0000259" key="2">
    <source>
        <dbReference type="PROSITE" id="PS51462"/>
    </source>
</evidence>
<dbReference type="GO" id="GO:0016787">
    <property type="term" value="F:hydrolase activity"/>
    <property type="evidence" value="ECO:0007669"/>
    <property type="project" value="UniProtKB-KW"/>
</dbReference>
<protein>
    <recommendedName>
        <fullName evidence="2">Nudix hydrolase domain-containing protein</fullName>
    </recommendedName>
</protein>
<dbReference type="SUPFAM" id="SSF55811">
    <property type="entry name" value="Nudix"/>
    <property type="match status" value="1"/>
</dbReference>
<dbReference type="PROSITE" id="PS00893">
    <property type="entry name" value="NUDIX_BOX"/>
    <property type="match status" value="1"/>
</dbReference>
<dbReference type="InterPro" id="IPR000086">
    <property type="entry name" value="NUDIX_hydrolase_dom"/>
</dbReference>
<dbReference type="InterPro" id="IPR015797">
    <property type="entry name" value="NUDIX_hydrolase-like_dom_sf"/>
</dbReference>
<dbReference type="PROSITE" id="PS51462">
    <property type="entry name" value="NUDIX"/>
    <property type="match status" value="1"/>
</dbReference>
<dbReference type="Gene3D" id="3.90.79.10">
    <property type="entry name" value="Nucleoside Triphosphate Pyrophosphohydrolase"/>
    <property type="match status" value="1"/>
</dbReference>
<dbReference type="Pfam" id="PF00293">
    <property type="entry name" value="NUDIX"/>
    <property type="match status" value="1"/>
</dbReference>
<dbReference type="AlphaFoldDB" id="A0A6C0BXJ2"/>
<evidence type="ECO:0000256" key="1">
    <source>
        <dbReference type="ARBA" id="ARBA00022801"/>
    </source>
</evidence>